<gene>
    <name evidence="3" type="ORF">ACFP0N_28260</name>
</gene>
<protein>
    <submittedName>
        <fullName evidence="3">DUF5666 domain-containing protein</fullName>
    </submittedName>
</protein>
<evidence type="ECO:0000313" key="4">
    <source>
        <dbReference type="Proteomes" id="UP001596067"/>
    </source>
</evidence>
<evidence type="ECO:0000256" key="1">
    <source>
        <dbReference type="SAM" id="MobiDB-lite"/>
    </source>
</evidence>
<sequence>MSNEIEPSTPAEQVVLLSTAPDARDVTAELAGPPRRKLPWLSLALGGAVIATAAFAGGVWYEKDNGSGGSGRAVAGGQQPRGAGATPGAPGQNGGRRGGQGNGQGGPGNGQGGQGGFTRGTVKAVDGTTVYLTDANGNTVKVTTGDATKVQLNKEGKVADLQPGQSVTVVGTPDANGGYAASQLVEGGTGFGGGFPGGGGGGNRTASGG</sequence>
<evidence type="ECO:0000313" key="3">
    <source>
        <dbReference type="EMBL" id="MFC5888867.1"/>
    </source>
</evidence>
<keyword evidence="2" id="KW-0472">Membrane</keyword>
<feature type="region of interest" description="Disordered" evidence="1">
    <location>
        <begin position="66"/>
        <end position="121"/>
    </location>
</feature>
<feature type="compositionally biased region" description="Gly residues" evidence="1">
    <location>
        <begin position="91"/>
        <end position="118"/>
    </location>
</feature>
<organism evidence="3 4">
    <name type="scientific">Kitasatospora aburaviensis</name>
    <dbReference type="NCBI Taxonomy" id="67265"/>
    <lineage>
        <taxon>Bacteria</taxon>
        <taxon>Bacillati</taxon>
        <taxon>Actinomycetota</taxon>
        <taxon>Actinomycetes</taxon>
        <taxon>Kitasatosporales</taxon>
        <taxon>Streptomycetaceae</taxon>
        <taxon>Kitasatospora</taxon>
    </lineage>
</organism>
<feature type="region of interest" description="Disordered" evidence="1">
    <location>
        <begin position="190"/>
        <end position="209"/>
    </location>
</feature>
<dbReference type="Proteomes" id="UP001596067">
    <property type="component" value="Unassembled WGS sequence"/>
</dbReference>
<dbReference type="EMBL" id="JBHSOD010000046">
    <property type="protein sequence ID" value="MFC5888867.1"/>
    <property type="molecule type" value="Genomic_DNA"/>
</dbReference>
<keyword evidence="4" id="KW-1185">Reference proteome</keyword>
<keyword evidence="2" id="KW-0812">Transmembrane</keyword>
<name>A0ABW1F4M7_9ACTN</name>
<comment type="caution">
    <text evidence="3">The sequence shown here is derived from an EMBL/GenBank/DDBJ whole genome shotgun (WGS) entry which is preliminary data.</text>
</comment>
<proteinExistence type="predicted"/>
<evidence type="ECO:0000256" key="2">
    <source>
        <dbReference type="SAM" id="Phobius"/>
    </source>
</evidence>
<dbReference type="RefSeq" id="WP_313764823.1">
    <property type="nucleotide sequence ID" value="NZ_BAAAVH010000021.1"/>
</dbReference>
<accession>A0ABW1F4M7</accession>
<reference evidence="4" key="1">
    <citation type="journal article" date="2019" name="Int. J. Syst. Evol. Microbiol.">
        <title>The Global Catalogue of Microorganisms (GCM) 10K type strain sequencing project: providing services to taxonomists for standard genome sequencing and annotation.</title>
        <authorList>
            <consortium name="The Broad Institute Genomics Platform"/>
            <consortium name="The Broad Institute Genome Sequencing Center for Infectious Disease"/>
            <person name="Wu L."/>
            <person name="Ma J."/>
        </authorList>
    </citation>
    <scope>NUCLEOTIDE SEQUENCE [LARGE SCALE GENOMIC DNA]</scope>
    <source>
        <strain evidence="4">CGMCC 4.1469</strain>
    </source>
</reference>
<feature type="compositionally biased region" description="Low complexity" evidence="1">
    <location>
        <begin position="72"/>
        <end position="90"/>
    </location>
</feature>
<keyword evidence="2" id="KW-1133">Transmembrane helix</keyword>
<feature type="transmembrane region" description="Helical" evidence="2">
    <location>
        <begin position="40"/>
        <end position="61"/>
    </location>
</feature>